<accession>A0ABR1FI05</accession>
<dbReference type="InterPro" id="IPR001202">
    <property type="entry name" value="WW_dom"/>
</dbReference>
<dbReference type="PROSITE" id="PS50002">
    <property type="entry name" value="SH3"/>
    <property type="match status" value="1"/>
</dbReference>
<dbReference type="InterPro" id="IPR036322">
    <property type="entry name" value="WD40_repeat_dom_sf"/>
</dbReference>
<dbReference type="InterPro" id="IPR001680">
    <property type="entry name" value="WD40_rpt"/>
</dbReference>
<dbReference type="PROSITE" id="PS50020">
    <property type="entry name" value="WW_DOMAIN_2"/>
    <property type="match status" value="1"/>
</dbReference>
<proteinExistence type="predicted"/>
<feature type="repeat" description="WD" evidence="5">
    <location>
        <begin position="1271"/>
        <end position="1307"/>
    </location>
</feature>
<feature type="compositionally biased region" description="Basic and acidic residues" evidence="6">
    <location>
        <begin position="181"/>
        <end position="191"/>
    </location>
</feature>
<dbReference type="SMART" id="SM00456">
    <property type="entry name" value="WW"/>
    <property type="match status" value="1"/>
</dbReference>
<dbReference type="InterPro" id="IPR050630">
    <property type="entry name" value="WD_repeat_EMAP"/>
</dbReference>
<dbReference type="Gene3D" id="2.130.10.10">
    <property type="entry name" value="YVTN repeat-like/Quinoprotein amine dehydrogenase"/>
    <property type="match status" value="2"/>
</dbReference>
<keyword evidence="1 4" id="KW-0728">SH3 domain</keyword>
<dbReference type="PRINTS" id="PR00452">
    <property type="entry name" value="SH3DOMAIN"/>
</dbReference>
<dbReference type="PROSITE" id="PS50294">
    <property type="entry name" value="WD_REPEATS_REGION"/>
    <property type="match status" value="2"/>
</dbReference>
<feature type="compositionally biased region" description="Basic and acidic residues" evidence="6">
    <location>
        <begin position="217"/>
        <end position="226"/>
    </location>
</feature>
<evidence type="ECO:0000259" key="8">
    <source>
        <dbReference type="PROSITE" id="PS50020"/>
    </source>
</evidence>
<feature type="compositionally biased region" description="Low complexity" evidence="6">
    <location>
        <begin position="201"/>
        <end position="210"/>
    </location>
</feature>
<comment type="caution">
    <text evidence="9">The sequence shown here is derived from an EMBL/GenBank/DDBJ whole genome shotgun (WGS) entry which is preliminary data.</text>
</comment>
<evidence type="ECO:0000259" key="7">
    <source>
        <dbReference type="PROSITE" id="PS50002"/>
    </source>
</evidence>
<dbReference type="SMART" id="SM00320">
    <property type="entry name" value="WD40"/>
    <property type="match status" value="8"/>
</dbReference>
<feature type="domain" description="SH3" evidence="7">
    <location>
        <begin position="1"/>
        <end position="61"/>
    </location>
</feature>
<feature type="compositionally biased region" description="Polar residues" evidence="6">
    <location>
        <begin position="363"/>
        <end position="374"/>
    </location>
</feature>
<evidence type="ECO:0000313" key="9">
    <source>
        <dbReference type="EMBL" id="KAK7231093.1"/>
    </source>
</evidence>
<dbReference type="PANTHER" id="PTHR13720:SF33">
    <property type="entry name" value="HELP DOMAIN-CONTAINING PROTEIN"/>
    <property type="match status" value="1"/>
</dbReference>
<dbReference type="PROSITE" id="PS01159">
    <property type="entry name" value="WW_DOMAIN_1"/>
    <property type="match status" value="1"/>
</dbReference>
<feature type="compositionally biased region" description="Basic and acidic residues" evidence="6">
    <location>
        <begin position="266"/>
        <end position="281"/>
    </location>
</feature>
<dbReference type="PROSITE" id="PS50082">
    <property type="entry name" value="WD_REPEATS_2"/>
    <property type="match status" value="2"/>
</dbReference>
<dbReference type="InterPro" id="IPR055442">
    <property type="entry name" value="Beta-prop_EML-like_2nd"/>
</dbReference>
<evidence type="ECO:0000256" key="3">
    <source>
        <dbReference type="ARBA" id="ARBA00022737"/>
    </source>
</evidence>
<dbReference type="SMART" id="SM00326">
    <property type="entry name" value="SH3"/>
    <property type="match status" value="1"/>
</dbReference>
<dbReference type="CDD" id="cd00201">
    <property type="entry name" value="WW"/>
    <property type="match status" value="1"/>
</dbReference>
<feature type="region of interest" description="Disordered" evidence="6">
    <location>
        <begin position="347"/>
        <end position="413"/>
    </location>
</feature>
<name>A0ABR1FI05_AURAN</name>
<dbReference type="InterPro" id="IPR001452">
    <property type="entry name" value="SH3_domain"/>
</dbReference>
<dbReference type="SUPFAM" id="SSF51045">
    <property type="entry name" value="WW domain"/>
    <property type="match status" value="1"/>
</dbReference>
<gene>
    <name evidence="9" type="ORF">SO694_00076183</name>
</gene>
<dbReference type="CDD" id="cd00174">
    <property type="entry name" value="SH3"/>
    <property type="match status" value="1"/>
</dbReference>
<dbReference type="Pfam" id="PF00397">
    <property type="entry name" value="WW"/>
    <property type="match status" value="1"/>
</dbReference>
<evidence type="ECO:0000256" key="4">
    <source>
        <dbReference type="PROSITE-ProRule" id="PRU00192"/>
    </source>
</evidence>
<evidence type="ECO:0000256" key="2">
    <source>
        <dbReference type="ARBA" id="ARBA00022574"/>
    </source>
</evidence>
<reference evidence="9 10" key="1">
    <citation type="submission" date="2024-03" db="EMBL/GenBank/DDBJ databases">
        <title>Aureococcus anophagefferens CCMP1851 and Kratosvirus quantuckense: Draft genome of a second virus-susceptible host strain in the model system.</title>
        <authorList>
            <person name="Chase E."/>
            <person name="Truchon A.R."/>
            <person name="Schepens W."/>
            <person name="Wilhelm S.W."/>
        </authorList>
    </citation>
    <scope>NUCLEOTIDE SEQUENCE [LARGE SCALE GENOMIC DNA]</scope>
    <source>
        <strain evidence="9 10">CCMP1851</strain>
    </source>
</reference>
<dbReference type="SUPFAM" id="SSF50978">
    <property type="entry name" value="WD40 repeat-like"/>
    <property type="match status" value="2"/>
</dbReference>
<feature type="compositionally biased region" description="Pro residues" evidence="6">
    <location>
        <begin position="93"/>
        <end position="107"/>
    </location>
</feature>
<feature type="compositionally biased region" description="Pro residues" evidence="6">
    <location>
        <begin position="144"/>
        <end position="156"/>
    </location>
</feature>
<feature type="compositionally biased region" description="Basic and acidic residues" evidence="6">
    <location>
        <begin position="404"/>
        <end position="413"/>
    </location>
</feature>
<feature type="repeat" description="WD" evidence="5">
    <location>
        <begin position="975"/>
        <end position="1007"/>
    </location>
</feature>
<feature type="region of interest" description="Disordered" evidence="6">
    <location>
        <begin position="65"/>
        <end position="300"/>
    </location>
</feature>
<dbReference type="PANTHER" id="PTHR13720">
    <property type="entry name" value="WD-40 REPEAT PROTEIN"/>
    <property type="match status" value="1"/>
</dbReference>
<feature type="compositionally biased region" description="Low complexity" evidence="6">
    <location>
        <begin position="245"/>
        <end position="254"/>
    </location>
</feature>
<dbReference type="Proteomes" id="UP001363151">
    <property type="component" value="Unassembled WGS sequence"/>
</dbReference>
<organism evidence="9 10">
    <name type="scientific">Aureococcus anophagefferens</name>
    <name type="common">Harmful bloom alga</name>
    <dbReference type="NCBI Taxonomy" id="44056"/>
    <lineage>
        <taxon>Eukaryota</taxon>
        <taxon>Sar</taxon>
        <taxon>Stramenopiles</taxon>
        <taxon>Ochrophyta</taxon>
        <taxon>Pelagophyceae</taxon>
        <taxon>Pelagomonadales</taxon>
        <taxon>Pelagomonadaceae</taxon>
        <taxon>Aureococcus</taxon>
    </lineage>
</organism>
<dbReference type="InterPro" id="IPR015943">
    <property type="entry name" value="WD40/YVTN_repeat-like_dom_sf"/>
</dbReference>
<feature type="domain" description="WW" evidence="8">
    <location>
        <begin position="111"/>
        <end position="144"/>
    </location>
</feature>
<evidence type="ECO:0000256" key="1">
    <source>
        <dbReference type="ARBA" id="ARBA00022443"/>
    </source>
</evidence>
<evidence type="ECO:0000313" key="10">
    <source>
        <dbReference type="Proteomes" id="UP001363151"/>
    </source>
</evidence>
<keyword evidence="10" id="KW-1185">Reference proteome</keyword>
<feature type="region of interest" description="Disordered" evidence="6">
    <location>
        <begin position="704"/>
        <end position="735"/>
    </location>
</feature>
<dbReference type="EMBL" id="JBBJCI010000420">
    <property type="protein sequence ID" value="KAK7231093.1"/>
    <property type="molecule type" value="Genomic_DNA"/>
</dbReference>
<dbReference type="Pfam" id="PF00400">
    <property type="entry name" value="WD40"/>
    <property type="match status" value="1"/>
</dbReference>
<dbReference type="InterPro" id="IPR036020">
    <property type="entry name" value="WW_dom_sf"/>
</dbReference>
<protein>
    <submittedName>
        <fullName evidence="9">Microtubule-associated protein</fullName>
    </submittedName>
</protein>
<evidence type="ECO:0000256" key="5">
    <source>
        <dbReference type="PROSITE-ProRule" id="PRU00221"/>
    </source>
</evidence>
<keyword evidence="3" id="KW-0677">Repeat</keyword>
<evidence type="ECO:0000256" key="6">
    <source>
        <dbReference type="SAM" id="MobiDB-lite"/>
    </source>
</evidence>
<dbReference type="Pfam" id="PF23414">
    <property type="entry name" value="Beta-prop_EML_2"/>
    <property type="match status" value="1"/>
</dbReference>
<sequence>MPAYYARALYDYAPAAGEDELALVKGELVEVVSTEDDDWWRGRARGLEGDFPASYVEVVDGPDEEIAEDGGLSLDGGGSYEEPATPEEELMPAAPPPEDAEPAPPPAEDLGDLPPDWESAEDDAGETYYWNVKTNETSWTKPAADPPKPRAAPPPPKRPEGTPPKKAPHAGRSLKPTTPEKAPERPEEDQPRGGLRGMQKALARAEAESQQLEEEAEAMRRLKVEGTDAAAQDGERAQALVRQLEAAASAAAPPGRRRGSGARAPEAARARERRAAIEAQREATAAQAAAKSVKPAVPDTATIDLIAKVVNERIKAEFEERDTVIQSVRVAMERLRHELLSQQELLSARTEKRSRARHAASQAPRSSRSENSAMSKMDERAQHRQAASKLRLPRVKTRPQPKTADAESRMPEPKKYVPRHLDAGEPAFDENLPRVANLASHDKARRVHETKAVRTLAAQAAVRYAKCKSTVFAPDGAERAPAEAPESNLWLEHVHGYAGEPPRKGTFGGRNAVWMKDGATAVFPAAALVVVHDPPRNQQRFFNGHAASGEAVTAVSRHPRYDVFASGQAGRRPKVCIWKLGDEKAIEPVADLQLPQGSRHVSHLRFSPCGHLLLSMCADESHTFTLWDWQRAAPLVSQRAGNAAVFGVEFHPALYSITSPVGPDHPDFRVGNLQPDEAQYTLSTCGVRNVKFWTVTCVARPSAAGAPGQLPGGGGASTSPRHKRGSVSGFAPPTQWKVEGNAAPVGRHPELQHVTFTAMAAAVDTEDHRSGPAMPLGRYVLATDRGAVCVWQQLEDDAFPRDQQVDVVDGNASPMMFVRWLARGKCVALHGTAHDGAVLDVACAAGSALRGGRAARVATAGRDGKVKLWLLASTAGPGAIRDAPIVQVGELLVAAQAPLLGAPRSLCWDDAETKLLVGTQGNALAVVEATLASSAAVDGSAESPEQAQKAYAAGFGDCAREAQAAHAGLGLAIFHHGHVGRVNMLAAHPSLPVMASVGNDRTLRLWDNTDRRLAQLLRLPDRATAVAFHPDGAWLALGTESGDLLLATCESGAGPSARGWAVVQRRKCAAKGKTAKPPGAAQKVEHKGGHVVLTNAAEGHGGDETNAAGVAAPREQEKRCAVTDLKFSPDGANLAACCMDKSIYVFAADAAYKRRLVLKGHSSTPLHLDFSVEGAILQTNDAAHEVLFWDVARGKQITNAYSLRNTQWASWTCALGWPVQGIFDAETEAHSHEIAAVCRSNKSDVVVAPGANNVLRLMKFPSMRGCASKNYGCHRDQISSLAFHADDAKCLSVGGKDATIALWAHFT</sequence>
<dbReference type="Gene3D" id="2.30.30.40">
    <property type="entry name" value="SH3 Domains"/>
    <property type="match status" value="1"/>
</dbReference>
<dbReference type="Pfam" id="PF00018">
    <property type="entry name" value="SH3_1"/>
    <property type="match status" value="1"/>
</dbReference>
<dbReference type="Gene3D" id="2.20.70.10">
    <property type="match status" value="1"/>
</dbReference>
<dbReference type="InterPro" id="IPR036028">
    <property type="entry name" value="SH3-like_dom_sf"/>
</dbReference>
<keyword evidence="2 5" id="KW-0853">WD repeat</keyword>
<dbReference type="SUPFAM" id="SSF50044">
    <property type="entry name" value="SH3-domain"/>
    <property type="match status" value="1"/>
</dbReference>